<comment type="caution">
    <text evidence="6">The sequence shown here is derived from an EMBL/GenBank/DDBJ whole genome shotgun (WGS) entry which is preliminary data.</text>
</comment>
<reference evidence="7" key="1">
    <citation type="journal article" date="2019" name="Int. J. Syst. Evol. Microbiol.">
        <title>The Global Catalogue of Microorganisms (GCM) 10K type strain sequencing project: providing services to taxonomists for standard genome sequencing and annotation.</title>
        <authorList>
            <consortium name="The Broad Institute Genomics Platform"/>
            <consortium name="The Broad Institute Genome Sequencing Center for Infectious Disease"/>
            <person name="Wu L."/>
            <person name="Ma J."/>
        </authorList>
    </citation>
    <scope>NUCLEOTIDE SEQUENCE [LARGE SCALE GENOMIC DNA]</scope>
    <source>
        <strain evidence="7">JCM 18303</strain>
    </source>
</reference>
<evidence type="ECO:0000259" key="5">
    <source>
        <dbReference type="Pfam" id="PF00296"/>
    </source>
</evidence>
<dbReference type="InterPro" id="IPR036661">
    <property type="entry name" value="Luciferase-like_sf"/>
</dbReference>
<dbReference type="Proteomes" id="UP001428817">
    <property type="component" value="Unassembled WGS sequence"/>
</dbReference>
<dbReference type="InterPro" id="IPR051260">
    <property type="entry name" value="Diverse_substr_monoxygenases"/>
</dbReference>
<dbReference type="Pfam" id="PF00296">
    <property type="entry name" value="Bac_luciferase"/>
    <property type="match status" value="1"/>
</dbReference>
<keyword evidence="1" id="KW-0285">Flavoprotein</keyword>
<keyword evidence="7" id="KW-1185">Reference proteome</keyword>
<keyword evidence="2" id="KW-0288">FMN</keyword>
<organism evidence="6 7">
    <name type="scientific">Pseudonocardia eucalypti</name>
    <dbReference type="NCBI Taxonomy" id="648755"/>
    <lineage>
        <taxon>Bacteria</taxon>
        <taxon>Bacillati</taxon>
        <taxon>Actinomycetota</taxon>
        <taxon>Actinomycetes</taxon>
        <taxon>Pseudonocardiales</taxon>
        <taxon>Pseudonocardiaceae</taxon>
        <taxon>Pseudonocardia</taxon>
    </lineage>
</organism>
<evidence type="ECO:0000256" key="2">
    <source>
        <dbReference type="ARBA" id="ARBA00022643"/>
    </source>
</evidence>
<dbReference type="SUPFAM" id="SSF51679">
    <property type="entry name" value="Bacterial luciferase-like"/>
    <property type="match status" value="1"/>
</dbReference>
<proteinExistence type="predicted"/>
<dbReference type="PANTHER" id="PTHR30011">
    <property type="entry name" value="ALKANESULFONATE MONOOXYGENASE-RELATED"/>
    <property type="match status" value="1"/>
</dbReference>
<dbReference type="NCBIfam" id="TIGR03571">
    <property type="entry name" value="lucif_BA3436"/>
    <property type="match status" value="1"/>
</dbReference>
<dbReference type="InterPro" id="IPR020020">
    <property type="entry name" value="Luciferase-type_oxidoreductase"/>
</dbReference>
<evidence type="ECO:0000313" key="7">
    <source>
        <dbReference type="Proteomes" id="UP001428817"/>
    </source>
</evidence>
<name>A0ABP9PN50_9PSEU</name>
<evidence type="ECO:0000256" key="4">
    <source>
        <dbReference type="ARBA" id="ARBA00023033"/>
    </source>
</evidence>
<keyword evidence="3" id="KW-0560">Oxidoreductase</keyword>
<evidence type="ECO:0000256" key="3">
    <source>
        <dbReference type="ARBA" id="ARBA00023002"/>
    </source>
</evidence>
<dbReference type="RefSeq" id="WP_185062737.1">
    <property type="nucleotide sequence ID" value="NZ_BAABJP010000004.1"/>
</dbReference>
<gene>
    <name evidence="6" type="ORF">GCM10023321_11660</name>
</gene>
<accession>A0ABP9PN50</accession>
<evidence type="ECO:0000313" key="6">
    <source>
        <dbReference type="EMBL" id="GAA5148810.1"/>
    </source>
</evidence>
<dbReference type="EMBL" id="BAABJP010000004">
    <property type="protein sequence ID" value="GAA5148810.1"/>
    <property type="molecule type" value="Genomic_DNA"/>
</dbReference>
<feature type="domain" description="Luciferase-like" evidence="5">
    <location>
        <begin position="53"/>
        <end position="239"/>
    </location>
</feature>
<dbReference type="InterPro" id="IPR011251">
    <property type="entry name" value="Luciferase-like_dom"/>
</dbReference>
<sequence>MSQKNTGTGVLENGAGKPEWAGRFAHHPGYRRMFAPGRLTVGLFLPLWQYPGELEAMRGQGDVVRRADRGGLAGLWVRDIPLHDRQFGDVGQVYDPWTYLAWLSAHTEQIALASGSVVTTLRHPIDVAKQAASIDRLSGGRLVLGVASGDRASEFPAYGIPFDQRAGRFAESLPLVRRLLTESFPRVSSPLAHLTGTTDLLPKPTVGDIPLIVTGSSRQSEEWIAEHSDGWLVYPGITHTAEGPAQLGAKIAGWRSKIRGGEFKPVITNEWIDLAEDPAHPPTPLRGGFVLRTGRNALIEQLGRWQDHGVNHVALGVQHGSRPAAEAVAEIVECVLPHFPTLDAPPARPALW</sequence>
<dbReference type="PANTHER" id="PTHR30011:SF16">
    <property type="entry name" value="C2H2 FINGER DOMAIN TRANSCRIPTION FACTOR (EUROFUNG)-RELATED"/>
    <property type="match status" value="1"/>
</dbReference>
<protein>
    <submittedName>
        <fullName evidence="6">LLM class oxidoreductase</fullName>
    </submittedName>
</protein>
<dbReference type="Gene3D" id="3.20.20.30">
    <property type="entry name" value="Luciferase-like domain"/>
    <property type="match status" value="1"/>
</dbReference>
<evidence type="ECO:0000256" key="1">
    <source>
        <dbReference type="ARBA" id="ARBA00022630"/>
    </source>
</evidence>
<keyword evidence="4" id="KW-0503">Monooxygenase</keyword>